<dbReference type="FunFam" id="3.40.50.880:FF:000009">
    <property type="entry name" value="Imidazole glycerol phosphate synthase subunit HisH"/>
    <property type="match status" value="1"/>
</dbReference>
<dbReference type="PROSITE" id="PS51273">
    <property type="entry name" value="GATASE_TYPE_1"/>
    <property type="match status" value="1"/>
</dbReference>
<feature type="active site" evidence="12 13">
    <location>
        <position position="184"/>
    </location>
</feature>
<dbReference type="EC" id="3.5.1.2" evidence="12"/>
<evidence type="ECO:0000256" key="7">
    <source>
        <dbReference type="ARBA" id="ARBA00022962"/>
    </source>
</evidence>
<keyword evidence="4 12" id="KW-0963">Cytoplasm</keyword>
<dbReference type="GO" id="GO:0004359">
    <property type="term" value="F:glutaminase activity"/>
    <property type="evidence" value="ECO:0007669"/>
    <property type="project" value="UniProtKB-EC"/>
</dbReference>
<evidence type="ECO:0000256" key="8">
    <source>
        <dbReference type="ARBA" id="ARBA00023102"/>
    </source>
</evidence>
<sequence>MIAIIDYDAGNIKSLQFALDKLGVESVLTKDPKQIQVANSIIVPGVGAFRDAIASLNNLGMAEVIKQEAAKGKPVLGICLGMQLFYETSFEDGEWEGLGLLKGTVNRITDAVKVPHMGWNTLTKHIDNNLFKDIPEDSFVYFVHSYAVGGNYEKETLVASSQYGGIIPAIVQKDNVVGIQFHPEKSGAVGLQLLTNYLEMIS</sequence>
<comment type="function">
    <text evidence="12">IGPS catalyzes the conversion of PRFAR and glutamine to IGP, AICAR and glutamate. The HisH subunit catalyzes the hydrolysis of glutamine to glutamate and ammonia as part of the synthesis of IGP and AICAR. The resulting ammonia molecule is channeled to the active site of HisF.</text>
</comment>
<dbReference type="RefSeq" id="WP_121524419.1">
    <property type="nucleotide sequence ID" value="NZ_RCHR01000006.1"/>
</dbReference>
<dbReference type="CDD" id="cd01748">
    <property type="entry name" value="GATase1_IGP_Synthase"/>
    <property type="match status" value="1"/>
</dbReference>
<proteinExistence type="inferred from homology"/>
<evidence type="ECO:0000256" key="2">
    <source>
        <dbReference type="ARBA" id="ARBA00005091"/>
    </source>
</evidence>
<comment type="pathway">
    <text evidence="2 12">Amino-acid biosynthesis; L-histidine biosynthesis; L-histidine from 5-phospho-alpha-D-ribose 1-diphosphate: step 5/9.</text>
</comment>
<evidence type="ECO:0000256" key="3">
    <source>
        <dbReference type="ARBA" id="ARBA00011152"/>
    </source>
</evidence>
<evidence type="ECO:0000259" key="14">
    <source>
        <dbReference type="Pfam" id="PF00117"/>
    </source>
</evidence>
<protein>
    <recommendedName>
        <fullName evidence="12">Imidazole glycerol phosphate synthase subunit HisH</fullName>
        <ecNumber evidence="12">4.3.2.10</ecNumber>
    </recommendedName>
    <alternativeName>
        <fullName evidence="12">IGP synthase glutaminase subunit</fullName>
        <ecNumber evidence="12">3.5.1.2</ecNumber>
    </alternativeName>
    <alternativeName>
        <fullName evidence="12">IGP synthase subunit HisH</fullName>
    </alternativeName>
    <alternativeName>
        <fullName evidence="12">ImGP synthase subunit HisH</fullName>
        <shortName evidence="12">IGPS subunit HisH</shortName>
    </alternativeName>
</protein>
<dbReference type="EMBL" id="RCHR01000006">
    <property type="protein sequence ID" value="RLL42080.1"/>
    <property type="molecule type" value="Genomic_DNA"/>
</dbReference>
<evidence type="ECO:0000256" key="11">
    <source>
        <dbReference type="ARBA" id="ARBA00049534"/>
    </source>
</evidence>
<evidence type="ECO:0000256" key="1">
    <source>
        <dbReference type="ARBA" id="ARBA00004496"/>
    </source>
</evidence>
<keyword evidence="6 12" id="KW-0378">Hydrolase</keyword>
<evidence type="ECO:0000256" key="4">
    <source>
        <dbReference type="ARBA" id="ARBA00022490"/>
    </source>
</evidence>
<comment type="subunit">
    <text evidence="3 12">Heterodimer of HisH and HisF.</text>
</comment>
<dbReference type="GO" id="GO:0005737">
    <property type="term" value="C:cytoplasm"/>
    <property type="evidence" value="ECO:0007669"/>
    <property type="project" value="UniProtKB-SubCell"/>
</dbReference>
<keyword evidence="8 12" id="KW-0368">Histidine biosynthesis</keyword>
<accession>A0A498D3P0</accession>
<dbReference type="Pfam" id="PF00117">
    <property type="entry name" value="GATase"/>
    <property type="match status" value="1"/>
</dbReference>
<dbReference type="InterPro" id="IPR010139">
    <property type="entry name" value="Imidazole-glycPsynth_HisH"/>
</dbReference>
<dbReference type="PIRSF" id="PIRSF000495">
    <property type="entry name" value="Amidotransf_hisH"/>
    <property type="match status" value="1"/>
</dbReference>
<dbReference type="InterPro" id="IPR017926">
    <property type="entry name" value="GATASE"/>
</dbReference>
<keyword evidence="9 12" id="KW-0456">Lyase</keyword>
<dbReference type="GO" id="GO:0000107">
    <property type="term" value="F:imidazoleglycerol-phosphate synthase activity"/>
    <property type="evidence" value="ECO:0007669"/>
    <property type="project" value="UniProtKB-UniRule"/>
</dbReference>
<dbReference type="OrthoDB" id="9807137at2"/>
<dbReference type="PANTHER" id="PTHR42701">
    <property type="entry name" value="IMIDAZOLE GLYCEROL PHOSPHATE SYNTHASE SUBUNIT HISH"/>
    <property type="match status" value="1"/>
</dbReference>
<evidence type="ECO:0000313" key="15">
    <source>
        <dbReference type="EMBL" id="RLL42080.1"/>
    </source>
</evidence>
<dbReference type="GO" id="GO:0016829">
    <property type="term" value="F:lyase activity"/>
    <property type="evidence" value="ECO:0007669"/>
    <property type="project" value="UniProtKB-KW"/>
</dbReference>
<dbReference type="EC" id="4.3.2.10" evidence="12"/>
<dbReference type="UniPathway" id="UPA00031">
    <property type="reaction ID" value="UER00010"/>
</dbReference>
<feature type="domain" description="Glutamine amidotransferase" evidence="14">
    <location>
        <begin position="4"/>
        <end position="188"/>
    </location>
</feature>
<reference evidence="15 16" key="1">
    <citation type="submission" date="2018-10" db="EMBL/GenBank/DDBJ databases">
        <title>Oceanobacillus sp. YLB-02 draft genome.</title>
        <authorList>
            <person name="Yu L."/>
        </authorList>
    </citation>
    <scope>NUCLEOTIDE SEQUENCE [LARGE SCALE GENOMIC DNA]</scope>
    <source>
        <strain evidence="15 16">YLB-02</strain>
    </source>
</reference>
<dbReference type="Proteomes" id="UP000270219">
    <property type="component" value="Unassembled WGS sequence"/>
</dbReference>
<keyword evidence="7 12" id="KW-0315">Glutamine amidotransferase</keyword>
<dbReference type="Gene3D" id="3.40.50.880">
    <property type="match status" value="1"/>
</dbReference>
<comment type="catalytic activity">
    <reaction evidence="10 12">
        <text>5-[(5-phospho-1-deoxy-D-ribulos-1-ylimino)methylamino]-1-(5-phospho-beta-D-ribosyl)imidazole-4-carboxamide + L-glutamine = D-erythro-1-(imidazol-4-yl)glycerol 3-phosphate + 5-amino-1-(5-phospho-beta-D-ribosyl)imidazole-4-carboxamide + L-glutamate + H(+)</text>
        <dbReference type="Rhea" id="RHEA:24793"/>
        <dbReference type="ChEBI" id="CHEBI:15378"/>
        <dbReference type="ChEBI" id="CHEBI:29985"/>
        <dbReference type="ChEBI" id="CHEBI:58278"/>
        <dbReference type="ChEBI" id="CHEBI:58359"/>
        <dbReference type="ChEBI" id="CHEBI:58475"/>
        <dbReference type="ChEBI" id="CHEBI:58525"/>
        <dbReference type="EC" id="4.3.2.10"/>
    </reaction>
</comment>
<dbReference type="InterPro" id="IPR029062">
    <property type="entry name" value="Class_I_gatase-like"/>
</dbReference>
<evidence type="ECO:0000256" key="5">
    <source>
        <dbReference type="ARBA" id="ARBA00022605"/>
    </source>
</evidence>
<dbReference type="HAMAP" id="MF_00278">
    <property type="entry name" value="HisH"/>
    <property type="match status" value="1"/>
</dbReference>
<comment type="catalytic activity">
    <reaction evidence="11 12">
        <text>L-glutamine + H2O = L-glutamate + NH4(+)</text>
        <dbReference type="Rhea" id="RHEA:15889"/>
        <dbReference type="ChEBI" id="CHEBI:15377"/>
        <dbReference type="ChEBI" id="CHEBI:28938"/>
        <dbReference type="ChEBI" id="CHEBI:29985"/>
        <dbReference type="ChEBI" id="CHEBI:58359"/>
        <dbReference type="EC" id="3.5.1.2"/>
    </reaction>
</comment>
<feature type="active site" description="Nucleophile" evidence="12 13">
    <location>
        <position position="79"/>
    </location>
</feature>
<evidence type="ECO:0000256" key="10">
    <source>
        <dbReference type="ARBA" id="ARBA00047838"/>
    </source>
</evidence>
<dbReference type="PANTHER" id="PTHR42701:SF1">
    <property type="entry name" value="IMIDAZOLE GLYCEROL PHOSPHATE SYNTHASE SUBUNIT HISH"/>
    <property type="match status" value="1"/>
</dbReference>
<evidence type="ECO:0000313" key="16">
    <source>
        <dbReference type="Proteomes" id="UP000270219"/>
    </source>
</evidence>
<comment type="caution">
    <text evidence="15">The sequence shown here is derived from an EMBL/GenBank/DDBJ whole genome shotgun (WGS) entry which is preliminary data.</text>
</comment>
<comment type="subcellular location">
    <subcellularLocation>
        <location evidence="1 12">Cytoplasm</location>
    </subcellularLocation>
</comment>
<gene>
    <name evidence="12 15" type="primary">hisH</name>
    <name evidence="15" type="ORF">D8M04_15980</name>
</gene>
<name>A0A498D3P0_9BACI</name>
<dbReference type="NCBIfam" id="TIGR01855">
    <property type="entry name" value="IMP_synth_hisH"/>
    <property type="match status" value="1"/>
</dbReference>
<feature type="active site" evidence="12 13">
    <location>
        <position position="182"/>
    </location>
</feature>
<evidence type="ECO:0000256" key="9">
    <source>
        <dbReference type="ARBA" id="ARBA00023239"/>
    </source>
</evidence>
<dbReference type="SUPFAM" id="SSF52317">
    <property type="entry name" value="Class I glutamine amidotransferase-like"/>
    <property type="match status" value="1"/>
</dbReference>
<dbReference type="AlphaFoldDB" id="A0A498D3P0"/>
<organism evidence="15 16">
    <name type="scientific">Oceanobacillus piezotolerans</name>
    <dbReference type="NCBI Taxonomy" id="2448030"/>
    <lineage>
        <taxon>Bacteria</taxon>
        <taxon>Bacillati</taxon>
        <taxon>Bacillota</taxon>
        <taxon>Bacilli</taxon>
        <taxon>Bacillales</taxon>
        <taxon>Bacillaceae</taxon>
        <taxon>Oceanobacillus</taxon>
    </lineage>
</organism>
<dbReference type="GO" id="GO:0000105">
    <property type="term" value="P:L-histidine biosynthetic process"/>
    <property type="evidence" value="ECO:0007669"/>
    <property type="project" value="UniProtKB-UniRule"/>
</dbReference>
<keyword evidence="5 12" id="KW-0028">Amino-acid biosynthesis</keyword>
<evidence type="ECO:0000256" key="12">
    <source>
        <dbReference type="HAMAP-Rule" id="MF_00278"/>
    </source>
</evidence>
<evidence type="ECO:0000256" key="13">
    <source>
        <dbReference type="PIRSR" id="PIRSR000495-1"/>
    </source>
</evidence>
<keyword evidence="16" id="KW-1185">Reference proteome</keyword>
<evidence type="ECO:0000256" key="6">
    <source>
        <dbReference type="ARBA" id="ARBA00022801"/>
    </source>
</evidence>